<dbReference type="AlphaFoldDB" id="A0A0B2UJV8"/>
<dbReference type="VEuPathDB" id="MicrosporidiaDB:M896_060370"/>
<evidence type="ECO:0000256" key="2">
    <source>
        <dbReference type="ARBA" id="ARBA00023125"/>
    </source>
</evidence>
<dbReference type="OrthoDB" id="25571at2759"/>
<gene>
    <name evidence="5" type="ORF">M896_060370</name>
</gene>
<dbReference type="GO" id="GO:0006260">
    <property type="term" value="P:DNA replication"/>
    <property type="evidence" value="ECO:0007669"/>
    <property type="project" value="InterPro"/>
</dbReference>
<organism evidence="5 6">
    <name type="scientific">Ordospora colligata OC4</name>
    <dbReference type="NCBI Taxonomy" id="1354746"/>
    <lineage>
        <taxon>Eukaryota</taxon>
        <taxon>Fungi</taxon>
        <taxon>Fungi incertae sedis</taxon>
        <taxon>Microsporidia</taxon>
        <taxon>Ordosporidae</taxon>
        <taxon>Ordospora</taxon>
    </lineage>
</organism>
<dbReference type="GO" id="GO:0003677">
    <property type="term" value="F:DNA binding"/>
    <property type="evidence" value="ECO:0007669"/>
    <property type="project" value="UniProtKB-KW"/>
</dbReference>
<keyword evidence="6" id="KW-1185">Reference proteome</keyword>
<dbReference type="HOGENOM" id="CLU_085472_0_0_1"/>
<dbReference type="Gene3D" id="1.10.10.10">
    <property type="entry name" value="Winged helix-like DNA-binding domain superfamily/Winged helix DNA-binding domain"/>
    <property type="match status" value="1"/>
</dbReference>
<evidence type="ECO:0000313" key="5">
    <source>
        <dbReference type="EMBL" id="KHN69539.1"/>
    </source>
</evidence>
<evidence type="ECO:0000313" key="6">
    <source>
        <dbReference type="Proteomes" id="UP000031056"/>
    </source>
</evidence>
<comment type="caution">
    <text evidence="5">The sequence shown here is derived from an EMBL/GenBank/DDBJ whole genome shotgun (WGS) entry which is preliminary data.</text>
</comment>
<dbReference type="GO" id="GO:0006281">
    <property type="term" value="P:DNA repair"/>
    <property type="evidence" value="ECO:0007669"/>
    <property type="project" value="InterPro"/>
</dbReference>
<dbReference type="EMBL" id="JOKQ01000006">
    <property type="protein sequence ID" value="KHN69539.1"/>
    <property type="molecule type" value="Genomic_DNA"/>
</dbReference>
<keyword evidence="3" id="KW-0539">Nucleus</keyword>
<dbReference type="PANTHER" id="PTHR13989:SF16">
    <property type="entry name" value="REPLICATION PROTEIN A2"/>
    <property type="match status" value="1"/>
</dbReference>
<dbReference type="Pfam" id="PF01336">
    <property type="entry name" value="tRNA_anti-codon"/>
    <property type="match status" value="1"/>
</dbReference>
<dbReference type="InParanoid" id="A0A0B2UJV8"/>
<reference evidence="5 6" key="1">
    <citation type="journal article" date="2014" name="MBio">
        <title>The Ordospora colligata genome; evolution of extreme reduction in microsporidia and host-to-parasite horizontal gene transfer.</title>
        <authorList>
            <person name="Pombert J.-F."/>
            <person name="Haag K.L."/>
            <person name="Beidas S."/>
            <person name="Ebert D."/>
            <person name="Keeling P.J."/>
        </authorList>
    </citation>
    <scope>NUCLEOTIDE SEQUENCE [LARGE SCALE GENOMIC DNA]</scope>
    <source>
        <strain evidence="5 6">OC4</strain>
    </source>
</reference>
<sequence length="227" mass="26103">MDREDGGYIHSSPRKEFLGIKTLRSFTMKQISNCDFDEASSTHHIDSTEVTNIQAIGWVTSSKSSATGSVFTLQDGTGKVDCSFWPNSSYEEDQCRLLQEGILLKVNGSLRTFSSKRSISVSNLSEVKNPNFIIYHFLNCIHQHLFYTRQLHRDEVVRNEGMKMEKIQEDILECYRKNQDENGLHINVVIKMLSSKYSENSIRENIDALLRDCHLYSVDGMEYRTTI</sequence>
<dbReference type="InterPro" id="IPR036388">
    <property type="entry name" value="WH-like_DNA-bd_sf"/>
</dbReference>
<evidence type="ECO:0000259" key="4">
    <source>
        <dbReference type="Pfam" id="PF01336"/>
    </source>
</evidence>
<dbReference type="STRING" id="1354746.A0A0B2UJV8"/>
<dbReference type="GO" id="GO:0006310">
    <property type="term" value="P:DNA recombination"/>
    <property type="evidence" value="ECO:0007669"/>
    <property type="project" value="InterPro"/>
</dbReference>
<evidence type="ECO:0000256" key="3">
    <source>
        <dbReference type="ARBA" id="ARBA00023242"/>
    </source>
</evidence>
<dbReference type="InterPro" id="IPR040260">
    <property type="entry name" value="RFA2-like"/>
</dbReference>
<dbReference type="PANTHER" id="PTHR13989">
    <property type="entry name" value="REPLICATION PROTEIN A-RELATED"/>
    <property type="match status" value="1"/>
</dbReference>
<proteinExistence type="predicted"/>
<accession>A0A0B2UJV8</accession>
<dbReference type="GeneID" id="26261908"/>
<name>A0A0B2UJV8_9MICR</name>
<protein>
    <submittedName>
        <fullName evidence="5">Single-stranded DNA-binding replication protein</fullName>
    </submittedName>
</protein>
<dbReference type="Proteomes" id="UP000031056">
    <property type="component" value="Unassembled WGS sequence"/>
</dbReference>
<dbReference type="InterPro" id="IPR012340">
    <property type="entry name" value="NA-bd_OB-fold"/>
</dbReference>
<dbReference type="SUPFAM" id="SSF50249">
    <property type="entry name" value="Nucleic acid-binding proteins"/>
    <property type="match status" value="1"/>
</dbReference>
<dbReference type="InterPro" id="IPR014646">
    <property type="entry name" value="Rfa2/RPA32"/>
</dbReference>
<feature type="domain" description="OB" evidence="4">
    <location>
        <begin position="56"/>
        <end position="124"/>
    </location>
</feature>
<dbReference type="RefSeq" id="XP_014563581.1">
    <property type="nucleotide sequence ID" value="XM_014708095.1"/>
</dbReference>
<evidence type="ECO:0000256" key="1">
    <source>
        <dbReference type="ARBA" id="ARBA00004123"/>
    </source>
</evidence>
<dbReference type="InterPro" id="IPR004365">
    <property type="entry name" value="NA-bd_OB_tRNA"/>
</dbReference>
<keyword evidence="2 5" id="KW-0238">DNA-binding</keyword>
<comment type="subcellular location">
    <subcellularLocation>
        <location evidence="1">Nucleus</location>
    </subcellularLocation>
</comment>
<dbReference type="GO" id="GO:0005634">
    <property type="term" value="C:nucleus"/>
    <property type="evidence" value="ECO:0007669"/>
    <property type="project" value="UniProtKB-SubCell"/>
</dbReference>
<dbReference type="PIRSF" id="PIRSF036949">
    <property type="entry name" value="RPA32"/>
    <property type="match status" value="1"/>
</dbReference>
<dbReference type="Gene3D" id="2.40.50.140">
    <property type="entry name" value="Nucleic acid-binding proteins"/>
    <property type="match status" value="1"/>
</dbReference>